<accession>A0A2P8HSV3</accession>
<dbReference type="EC" id="4.2.2.-" evidence="3"/>
<evidence type="ECO:0000313" key="6">
    <source>
        <dbReference type="EMBL" id="PSL49309.1"/>
    </source>
</evidence>
<evidence type="ECO:0000313" key="7">
    <source>
        <dbReference type="Proteomes" id="UP000240971"/>
    </source>
</evidence>
<comment type="similarity">
    <text evidence="3 4">Belongs to the RlpA family.</text>
</comment>
<dbReference type="InterPro" id="IPR012997">
    <property type="entry name" value="RplA"/>
</dbReference>
<dbReference type="InterPro" id="IPR034718">
    <property type="entry name" value="RlpA"/>
</dbReference>
<dbReference type="CDD" id="cd22268">
    <property type="entry name" value="DPBB_RlpA-like"/>
    <property type="match status" value="1"/>
</dbReference>
<dbReference type="PANTHER" id="PTHR34183">
    <property type="entry name" value="ENDOLYTIC PEPTIDOGLYCAN TRANSGLYCOSYLASE RLPA"/>
    <property type="match status" value="1"/>
</dbReference>
<dbReference type="Pfam" id="PF03330">
    <property type="entry name" value="DPBB_1"/>
    <property type="match status" value="1"/>
</dbReference>
<evidence type="ECO:0000256" key="1">
    <source>
        <dbReference type="ARBA" id="ARBA00023239"/>
    </source>
</evidence>
<organism evidence="6 7">
    <name type="scientific">Chitinophaga niastensis</name>
    <dbReference type="NCBI Taxonomy" id="536980"/>
    <lineage>
        <taxon>Bacteria</taxon>
        <taxon>Pseudomonadati</taxon>
        <taxon>Bacteroidota</taxon>
        <taxon>Chitinophagia</taxon>
        <taxon>Chitinophagales</taxon>
        <taxon>Chitinophagaceae</taxon>
        <taxon>Chitinophaga</taxon>
    </lineage>
</organism>
<reference evidence="6 7" key="1">
    <citation type="submission" date="2018-03" db="EMBL/GenBank/DDBJ databases">
        <title>Genomic Encyclopedia of Archaeal and Bacterial Type Strains, Phase II (KMG-II): from individual species to whole genera.</title>
        <authorList>
            <person name="Goeker M."/>
        </authorList>
    </citation>
    <scope>NUCLEOTIDE SEQUENCE [LARGE SCALE GENOMIC DNA]</scope>
    <source>
        <strain evidence="6 7">DSM 24859</strain>
    </source>
</reference>
<comment type="function">
    <text evidence="3">Lytic transglycosylase with a strong preference for naked glycan strands that lack stem peptides.</text>
</comment>
<name>A0A2P8HSV3_CHINA</name>
<dbReference type="GO" id="GO:0000270">
    <property type="term" value="P:peptidoglycan metabolic process"/>
    <property type="evidence" value="ECO:0007669"/>
    <property type="project" value="UniProtKB-UniRule"/>
</dbReference>
<gene>
    <name evidence="3" type="primary">rlpA</name>
    <name evidence="6" type="ORF">CLV51_101640</name>
</gene>
<dbReference type="InterPro" id="IPR036908">
    <property type="entry name" value="RlpA-like_sf"/>
</dbReference>
<keyword evidence="6" id="KW-0449">Lipoprotein</keyword>
<feature type="domain" description="RlpA-like protein double-psi beta-barrel" evidence="5">
    <location>
        <begin position="33"/>
        <end position="122"/>
    </location>
</feature>
<dbReference type="SUPFAM" id="SSF50685">
    <property type="entry name" value="Barwin-like endoglucanases"/>
    <property type="match status" value="1"/>
</dbReference>
<dbReference type="RefSeq" id="WP_106527569.1">
    <property type="nucleotide sequence ID" value="NZ_PYAW01000001.1"/>
</dbReference>
<keyword evidence="2 3" id="KW-0961">Cell wall biogenesis/degradation</keyword>
<evidence type="ECO:0000256" key="2">
    <source>
        <dbReference type="ARBA" id="ARBA00023316"/>
    </source>
</evidence>
<evidence type="ECO:0000256" key="4">
    <source>
        <dbReference type="RuleBase" id="RU003495"/>
    </source>
</evidence>
<evidence type="ECO:0000259" key="5">
    <source>
        <dbReference type="Pfam" id="PF03330"/>
    </source>
</evidence>
<comment type="caution">
    <text evidence="6">The sequence shown here is derived from an EMBL/GenBank/DDBJ whole genome shotgun (WGS) entry which is preliminary data.</text>
</comment>
<dbReference type="AlphaFoldDB" id="A0A2P8HSV3"/>
<proteinExistence type="inferred from homology"/>
<dbReference type="OrthoDB" id="9779128at2"/>
<dbReference type="Proteomes" id="UP000240971">
    <property type="component" value="Unassembled WGS sequence"/>
</dbReference>
<keyword evidence="7" id="KW-1185">Reference proteome</keyword>
<protein>
    <recommendedName>
        <fullName evidence="3">Probable endolytic peptidoglycan transglycosylase RlpA</fullName>
        <ecNumber evidence="3">4.2.2.-</ecNumber>
    </recommendedName>
</protein>
<dbReference type="EMBL" id="PYAW01000001">
    <property type="protein sequence ID" value="PSL49309.1"/>
    <property type="molecule type" value="Genomic_DNA"/>
</dbReference>
<dbReference type="Gene3D" id="2.40.40.10">
    <property type="entry name" value="RlpA-like domain"/>
    <property type="match status" value="1"/>
</dbReference>
<evidence type="ECO:0000256" key="3">
    <source>
        <dbReference type="HAMAP-Rule" id="MF_02071"/>
    </source>
</evidence>
<dbReference type="HAMAP" id="MF_02071">
    <property type="entry name" value="RlpA"/>
    <property type="match status" value="1"/>
</dbReference>
<dbReference type="GO" id="GO:0008932">
    <property type="term" value="F:lytic endotransglycosylase activity"/>
    <property type="evidence" value="ECO:0007669"/>
    <property type="project" value="UniProtKB-UniRule"/>
</dbReference>
<dbReference type="NCBIfam" id="TIGR00413">
    <property type="entry name" value="rlpA"/>
    <property type="match status" value="1"/>
</dbReference>
<dbReference type="PANTHER" id="PTHR34183:SF1">
    <property type="entry name" value="ENDOLYTIC PEPTIDOGLYCAN TRANSGLYCOSYLASE RLPA"/>
    <property type="match status" value="1"/>
</dbReference>
<dbReference type="InterPro" id="IPR009009">
    <property type="entry name" value="RlpA-like_DPBB"/>
</dbReference>
<dbReference type="GO" id="GO:0071555">
    <property type="term" value="P:cell wall organization"/>
    <property type="evidence" value="ECO:0007669"/>
    <property type="project" value="UniProtKB-KW"/>
</dbReference>
<keyword evidence="1 3" id="KW-0456">Lyase</keyword>
<sequence length="131" mass="14414">MITIPANVERKWLLFTIAALMVCTTACSRKITEKGKASYYANSFDGKRTASGETFHQRHLTAAHRTLPFGTRVTVTNISNGKSVKVRINDRGPFAPGRIIDLSNKAASKIGMLNTGVANVEIKYKKKKSKT</sequence>